<dbReference type="GO" id="GO:0034551">
    <property type="term" value="P:mitochondrial respiratory chain complex III assembly"/>
    <property type="evidence" value="ECO:0007669"/>
    <property type="project" value="TreeGrafter"/>
</dbReference>
<dbReference type="InterPro" id="IPR037653">
    <property type="entry name" value="Cbp6"/>
</dbReference>
<evidence type="ECO:0000313" key="2">
    <source>
        <dbReference type="Proteomes" id="UP000275385"/>
    </source>
</evidence>
<dbReference type="OrthoDB" id="2107880at2759"/>
<dbReference type="Pfam" id="PF20180">
    <property type="entry name" value="UQCC2_CBP6"/>
    <property type="match status" value="1"/>
</dbReference>
<protein>
    <submittedName>
        <fullName evidence="1">Uncharacterized protein</fullName>
    </submittedName>
</protein>
<gene>
    <name evidence="1" type="ORF">DL546_003467</name>
</gene>
<dbReference type="PANTHER" id="PTHR28250">
    <property type="entry name" value="CYTOCHROME B PRE-MRNA-PROCESSING PROTEIN 6"/>
    <property type="match status" value="1"/>
</dbReference>
<evidence type="ECO:0000313" key="1">
    <source>
        <dbReference type="EMBL" id="RKU41208.1"/>
    </source>
</evidence>
<accession>A0A420Y0L0</accession>
<dbReference type="PANTHER" id="PTHR28250:SF1">
    <property type="entry name" value="CYTOCHROME B PRE-MRNA-PROCESSING PROTEIN 6"/>
    <property type="match status" value="1"/>
</dbReference>
<dbReference type="EMBL" id="QVQW01000080">
    <property type="protein sequence ID" value="RKU41208.1"/>
    <property type="molecule type" value="Genomic_DNA"/>
</dbReference>
<comment type="caution">
    <text evidence="1">The sequence shown here is derived from an EMBL/GenBank/DDBJ whole genome shotgun (WGS) entry which is preliminary data.</text>
</comment>
<dbReference type="GO" id="GO:0061671">
    <property type="term" value="C:Cbp3p-Cbp6 complex"/>
    <property type="evidence" value="ECO:0007669"/>
    <property type="project" value="InterPro"/>
</dbReference>
<keyword evidence="2" id="KW-1185">Reference proteome</keyword>
<sequence>MSGPARTRVLRSLQEGLTKWPRDPLRPDCQLQDVVGKRLEKELSSSSLSAAQVEAQLKQVNALWSLVENRYQNKYKIVGNLMEPRSNPTHYTDLIKELQEAPNRTFFGRIAKRLGGLIRFS</sequence>
<dbReference type="STRING" id="177199.A0A420Y0L0"/>
<organism evidence="1 2">
    <name type="scientific">Coniochaeta pulveracea</name>
    <dbReference type="NCBI Taxonomy" id="177199"/>
    <lineage>
        <taxon>Eukaryota</taxon>
        <taxon>Fungi</taxon>
        <taxon>Dikarya</taxon>
        <taxon>Ascomycota</taxon>
        <taxon>Pezizomycotina</taxon>
        <taxon>Sordariomycetes</taxon>
        <taxon>Sordariomycetidae</taxon>
        <taxon>Coniochaetales</taxon>
        <taxon>Coniochaetaceae</taxon>
        <taxon>Coniochaeta</taxon>
    </lineage>
</organism>
<dbReference type="GO" id="GO:0043022">
    <property type="term" value="F:ribosome binding"/>
    <property type="evidence" value="ECO:0007669"/>
    <property type="project" value="InterPro"/>
</dbReference>
<name>A0A420Y0L0_9PEZI</name>
<reference evidence="1 2" key="1">
    <citation type="submission" date="2018-08" db="EMBL/GenBank/DDBJ databases">
        <title>Draft genome of the lignicolous fungus Coniochaeta pulveracea.</title>
        <authorList>
            <person name="Borstlap C.J."/>
            <person name="De Witt R.N."/>
            <person name="Botha A."/>
            <person name="Volschenk H."/>
        </authorList>
    </citation>
    <scope>NUCLEOTIDE SEQUENCE [LARGE SCALE GENOMIC DNA]</scope>
    <source>
        <strain evidence="1 2">CAB683</strain>
    </source>
</reference>
<dbReference type="Proteomes" id="UP000275385">
    <property type="component" value="Unassembled WGS sequence"/>
</dbReference>
<dbReference type="AlphaFoldDB" id="A0A420Y0L0"/>
<proteinExistence type="predicted"/>